<gene>
    <name evidence="1" type="ORF">BpHYR1_046708</name>
</gene>
<reference evidence="1 2" key="1">
    <citation type="journal article" date="2018" name="Sci. Rep.">
        <title>Genomic signatures of local adaptation to the degree of environmental predictability in rotifers.</title>
        <authorList>
            <person name="Franch-Gras L."/>
            <person name="Hahn C."/>
            <person name="Garcia-Roger E.M."/>
            <person name="Carmona M.J."/>
            <person name="Serra M."/>
            <person name="Gomez A."/>
        </authorList>
    </citation>
    <scope>NUCLEOTIDE SEQUENCE [LARGE SCALE GENOMIC DNA]</scope>
    <source>
        <strain evidence="1">HYR1</strain>
    </source>
</reference>
<proteinExistence type="predicted"/>
<dbReference type="AlphaFoldDB" id="A0A3M7Q0J5"/>
<organism evidence="1 2">
    <name type="scientific">Brachionus plicatilis</name>
    <name type="common">Marine rotifer</name>
    <name type="synonym">Brachionus muelleri</name>
    <dbReference type="NCBI Taxonomy" id="10195"/>
    <lineage>
        <taxon>Eukaryota</taxon>
        <taxon>Metazoa</taxon>
        <taxon>Spiralia</taxon>
        <taxon>Gnathifera</taxon>
        <taxon>Rotifera</taxon>
        <taxon>Eurotatoria</taxon>
        <taxon>Monogononta</taxon>
        <taxon>Pseudotrocha</taxon>
        <taxon>Ploima</taxon>
        <taxon>Brachionidae</taxon>
        <taxon>Brachionus</taxon>
    </lineage>
</organism>
<keyword evidence="2" id="KW-1185">Reference proteome</keyword>
<comment type="caution">
    <text evidence="1">The sequence shown here is derived from an EMBL/GenBank/DDBJ whole genome shotgun (WGS) entry which is preliminary data.</text>
</comment>
<sequence length="63" mass="7404">MFKPESISNLDITIFNFFVGISQLTNFAKGYFELKLNMNTKNIFLNNNQITFQNFVNRFSDTL</sequence>
<accession>A0A3M7Q0J5</accession>
<evidence type="ECO:0000313" key="1">
    <source>
        <dbReference type="EMBL" id="RNA04521.1"/>
    </source>
</evidence>
<dbReference type="Proteomes" id="UP000276133">
    <property type="component" value="Unassembled WGS sequence"/>
</dbReference>
<evidence type="ECO:0000313" key="2">
    <source>
        <dbReference type="Proteomes" id="UP000276133"/>
    </source>
</evidence>
<name>A0A3M7Q0J5_BRAPC</name>
<protein>
    <submittedName>
        <fullName evidence="1">Uncharacterized protein</fullName>
    </submittedName>
</protein>
<dbReference type="EMBL" id="REGN01008073">
    <property type="protein sequence ID" value="RNA04521.1"/>
    <property type="molecule type" value="Genomic_DNA"/>
</dbReference>